<dbReference type="PANTHER" id="PTHR34875:SF6">
    <property type="entry name" value="UPF0237 PROTEIN MJ1558"/>
    <property type="match status" value="1"/>
</dbReference>
<dbReference type="Gene3D" id="3.30.70.260">
    <property type="match status" value="2"/>
</dbReference>
<dbReference type="EMBL" id="MLJW01000309">
    <property type="protein sequence ID" value="OIQ89972.1"/>
    <property type="molecule type" value="Genomic_DNA"/>
</dbReference>
<name>A0A1J5RCX6_9ZZZZ</name>
<reference evidence="2" key="1">
    <citation type="submission" date="2016-10" db="EMBL/GenBank/DDBJ databases">
        <title>Sequence of Gallionella enrichment culture.</title>
        <authorList>
            <person name="Poehlein A."/>
            <person name="Muehling M."/>
            <person name="Daniel R."/>
        </authorList>
    </citation>
    <scope>NUCLEOTIDE SEQUENCE</scope>
</reference>
<dbReference type="PANTHER" id="PTHR34875">
    <property type="entry name" value="UPF0237 PROTEIN MJ1558"/>
    <property type="match status" value="1"/>
</dbReference>
<dbReference type="InterPro" id="IPR002912">
    <property type="entry name" value="ACT_dom"/>
</dbReference>
<evidence type="ECO:0000313" key="2">
    <source>
        <dbReference type="EMBL" id="OIQ89972.1"/>
    </source>
</evidence>
<protein>
    <recommendedName>
        <fullName evidence="1">ACT domain-containing protein</fullName>
    </recommendedName>
</protein>
<dbReference type="InterPro" id="IPR050990">
    <property type="entry name" value="UPF0237/GcvR_regulator"/>
</dbReference>
<organism evidence="2">
    <name type="scientific">mine drainage metagenome</name>
    <dbReference type="NCBI Taxonomy" id="410659"/>
    <lineage>
        <taxon>unclassified sequences</taxon>
        <taxon>metagenomes</taxon>
        <taxon>ecological metagenomes</taxon>
    </lineage>
</organism>
<sequence length="174" mass="18151">MSNVLVSIFSPDRTGLVSAITGRLFELGADLGDTSFAVLGAGAEFSSVCRVPDHLTSQEVQSELADHPELAGATVTVRPFGLAAEHGPSAAITHTVTVSGGDRPGLIARLSEAFTQYGANIVRLDAQRLALAEGGRYITRFAVWVPPSSRPACLNTVANTAGELGLSCSWEQQG</sequence>
<dbReference type="PROSITE" id="PS51671">
    <property type="entry name" value="ACT"/>
    <property type="match status" value="1"/>
</dbReference>
<accession>A0A1J5RCX6</accession>
<dbReference type="SUPFAM" id="SSF55021">
    <property type="entry name" value="ACT-like"/>
    <property type="match status" value="2"/>
</dbReference>
<comment type="caution">
    <text evidence="2">The sequence shown here is derived from an EMBL/GenBank/DDBJ whole genome shotgun (WGS) entry which is preliminary data.</text>
</comment>
<dbReference type="AlphaFoldDB" id="A0A1J5RCX6"/>
<dbReference type="InterPro" id="IPR045865">
    <property type="entry name" value="ACT-like_dom_sf"/>
</dbReference>
<dbReference type="CDD" id="cd02116">
    <property type="entry name" value="ACT"/>
    <property type="match status" value="2"/>
</dbReference>
<evidence type="ECO:0000259" key="1">
    <source>
        <dbReference type="PROSITE" id="PS51671"/>
    </source>
</evidence>
<gene>
    <name evidence="2" type="ORF">GALL_281100</name>
</gene>
<feature type="domain" description="ACT" evidence="1">
    <location>
        <begin position="95"/>
        <end position="174"/>
    </location>
</feature>
<proteinExistence type="predicted"/>